<dbReference type="EMBL" id="VSSQ01141458">
    <property type="protein sequence ID" value="MPN62838.1"/>
    <property type="molecule type" value="Genomic_DNA"/>
</dbReference>
<organism evidence="1">
    <name type="scientific">bioreactor metagenome</name>
    <dbReference type="NCBI Taxonomy" id="1076179"/>
    <lineage>
        <taxon>unclassified sequences</taxon>
        <taxon>metagenomes</taxon>
        <taxon>ecological metagenomes</taxon>
    </lineage>
</organism>
<name>A0A645JGK9_9ZZZZ</name>
<gene>
    <name evidence="1" type="ORF">SDC9_210591</name>
</gene>
<dbReference type="AlphaFoldDB" id="A0A645JGK9"/>
<proteinExistence type="predicted"/>
<evidence type="ECO:0000313" key="1">
    <source>
        <dbReference type="EMBL" id="MPN62838.1"/>
    </source>
</evidence>
<protein>
    <submittedName>
        <fullName evidence="1">Uncharacterized protein</fullName>
    </submittedName>
</protein>
<comment type="caution">
    <text evidence="1">The sequence shown here is derived from an EMBL/GenBank/DDBJ whole genome shotgun (WGS) entry which is preliminary data.</text>
</comment>
<accession>A0A645JGK9</accession>
<reference evidence="1" key="1">
    <citation type="submission" date="2019-08" db="EMBL/GenBank/DDBJ databases">
        <authorList>
            <person name="Kucharzyk K."/>
            <person name="Murdoch R.W."/>
            <person name="Higgins S."/>
            <person name="Loffler F."/>
        </authorList>
    </citation>
    <scope>NUCLEOTIDE SEQUENCE</scope>
</reference>
<sequence length="88" mass="10045">MDRTSILQHDSFPGFQILKPRARFNTCRLQGASVKRTGFVMLLNAKTVALQRMRQRVRRDFTQAVIDNLTCGDFHNFHRIIGPGAAQT</sequence>